<feature type="region of interest" description="Disordered" evidence="5">
    <location>
        <begin position="190"/>
        <end position="252"/>
    </location>
</feature>
<dbReference type="PROSITE" id="PS50847">
    <property type="entry name" value="GRAM_POS_ANCHORING"/>
    <property type="match status" value="1"/>
</dbReference>
<dbReference type="Pfam" id="PF08428">
    <property type="entry name" value="Rib"/>
    <property type="match status" value="4"/>
</dbReference>
<feature type="region of interest" description="Disordered" evidence="5">
    <location>
        <begin position="925"/>
        <end position="946"/>
    </location>
</feature>
<feature type="compositionally biased region" description="Basic and acidic residues" evidence="5">
    <location>
        <begin position="1535"/>
        <end position="1547"/>
    </location>
</feature>
<feature type="compositionally biased region" description="Basic and acidic residues" evidence="5">
    <location>
        <begin position="194"/>
        <end position="215"/>
    </location>
</feature>
<dbReference type="InterPro" id="IPR041495">
    <property type="entry name" value="Mub_B2"/>
</dbReference>
<feature type="compositionally biased region" description="Acidic residues" evidence="5">
    <location>
        <begin position="1739"/>
        <end position="1749"/>
    </location>
</feature>
<feature type="compositionally biased region" description="Polar residues" evidence="5">
    <location>
        <begin position="3211"/>
        <end position="3225"/>
    </location>
</feature>
<evidence type="ECO:0000256" key="1">
    <source>
        <dbReference type="ARBA" id="ARBA00022512"/>
    </source>
</evidence>
<keyword evidence="3 7" id="KW-0732">Signal</keyword>
<proteinExistence type="predicted"/>
<evidence type="ECO:0000256" key="5">
    <source>
        <dbReference type="SAM" id="MobiDB-lite"/>
    </source>
</evidence>
<evidence type="ECO:0000256" key="3">
    <source>
        <dbReference type="ARBA" id="ARBA00022729"/>
    </source>
</evidence>
<feature type="chain" id="PRO_5038708580" evidence="7">
    <location>
        <begin position="32"/>
        <end position="3266"/>
    </location>
</feature>
<dbReference type="NCBIfam" id="TIGR01168">
    <property type="entry name" value="YSIRK_signal"/>
    <property type="match status" value="1"/>
</dbReference>
<evidence type="ECO:0000259" key="8">
    <source>
        <dbReference type="PROSITE" id="PS50847"/>
    </source>
</evidence>
<feature type="region of interest" description="Disordered" evidence="5">
    <location>
        <begin position="1656"/>
        <end position="1707"/>
    </location>
</feature>
<evidence type="ECO:0000313" key="10">
    <source>
        <dbReference type="Proteomes" id="UP000278653"/>
    </source>
</evidence>
<dbReference type="InterPro" id="IPR059115">
    <property type="entry name" value="Rib"/>
</dbReference>
<feature type="region of interest" description="Disordered" evidence="5">
    <location>
        <begin position="1340"/>
        <end position="1365"/>
    </location>
</feature>
<feature type="signal peptide" evidence="7">
    <location>
        <begin position="1"/>
        <end position="31"/>
    </location>
</feature>
<evidence type="ECO:0000256" key="6">
    <source>
        <dbReference type="SAM" id="Phobius"/>
    </source>
</evidence>
<dbReference type="RefSeq" id="WP_125447282.1">
    <property type="nucleotide sequence ID" value="NZ_RJNH01000003.1"/>
</dbReference>
<evidence type="ECO:0000256" key="4">
    <source>
        <dbReference type="ARBA" id="ARBA00023088"/>
    </source>
</evidence>
<gene>
    <name evidence="9" type="primary">bca</name>
    <name evidence="9" type="ORF">D8865_04025</name>
</gene>
<feature type="region of interest" description="Disordered" evidence="5">
    <location>
        <begin position="1728"/>
        <end position="1749"/>
    </location>
</feature>
<dbReference type="Gene3D" id="2.60.40.4300">
    <property type="match status" value="2"/>
</dbReference>
<dbReference type="InterPro" id="IPR005877">
    <property type="entry name" value="YSIRK_signal_dom"/>
</dbReference>
<feature type="compositionally biased region" description="Polar residues" evidence="5">
    <location>
        <begin position="357"/>
        <end position="372"/>
    </location>
</feature>
<dbReference type="EMBL" id="RJNH01000003">
    <property type="protein sequence ID" value="RSI61797.1"/>
    <property type="molecule type" value="Genomic_DNA"/>
</dbReference>
<evidence type="ECO:0000313" key="9">
    <source>
        <dbReference type="EMBL" id="RSI61797.1"/>
    </source>
</evidence>
<name>A0A3R9HEF0_STRMT</name>
<feature type="compositionally biased region" description="Basic and acidic residues" evidence="5">
    <location>
        <begin position="1656"/>
        <end position="1690"/>
    </location>
</feature>
<dbReference type="Gene3D" id="3.10.20.470">
    <property type="match status" value="2"/>
</dbReference>
<protein>
    <submittedName>
        <fullName evidence="9">C protein alpha-antigen</fullName>
    </submittedName>
</protein>
<feature type="region of interest" description="Disordered" evidence="5">
    <location>
        <begin position="991"/>
        <end position="1025"/>
    </location>
</feature>
<feature type="transmembrane region" description="Helical" evidence="6">
    <location>
        <begin position="21"/>
        <end position="40"/>
    </location>
</feature>
<dbReference type="Proteomes" id="UP000278653">
    <property type="component" value="Unassembled WGS sequence"/>
</dbReference>
<dbReference type="Pfam" id="PF00746">
    <property type="entry name" value="Gram_pos_anchor"/>
    <property type="match status" value="1"/>
</dbReference>
<accession>A0A3R9HEF0</accession>
<keyword evidence="1" id="KW-0134">Cell wall</keyword>
<keyword evidence="6" id="KW-0472">Membrane</keyword>
<reference evidence="9 10" key="1">
    <citation type="submission" date="2018-11" db="EMBL/GenBank/DDBJ databases">
        <title>Species Designations Belie Phenotypic and Genotypic Heterogeneity in Oral Streptococci.</title>
        <authorList>
            <person name="Velsko I."/>
        </authorList>
    </citation>
    <scope>NUCLEOTIDE SEQUENCE [LARGE SCALE GENOMIC DNA]</scope>
    <source>
        <strain evidence="9 10">BCC15</strain>
    </source>
</reference>
<sequence>MYSRIKKYHGQKVQRFSIRKYSFGAASVAIAALMIFGGGATAKADTIQGNDARTSSNLSNQQSSPSQENLNHEENVASPDAKGKEIPSKDPVSKPVVTSAEALVNEDRVAPENIAKVDFSKLSEAISRIQSAIDKVEISNKTSKTIEDAKAALLEAQALSANDKATQAEVDKTVARLGEKAFVIESMPKVSPAVEDKSETEAKVEKTNKNQDPRNGKAIPGKGESGFRATPTGVGEQAAEGPTSNNKRGVGANPVDNVISSLKNQFGDIDFNTPDVETKSATVENQYSRNNASSPNPAPVKLGKITYNWKEKRIENEIDGWKIEGTNNYVTAIKPEAPTEVAADRPAGFEPKPSKVYDNNGSIDRQYNDTPTPDNPLAPNKANQNYANGVNYSSVPGIPLNNAEHSAVGKGYYIQLNKKGTQISKEFNVNPNSRLYLSALTGGAYGNMGTAGTGEKVEITVTDADTGEVLTTLKDANNNSETTHVSTPYGDGGNGNGFGFWRTIINTPNTTKKIKITIKALEDGPAFKKTYPVNGKSEIEDGYFVGGVNLAVGAALEMTTDVVRNNATSSYGEDTLYKDKESGQLRVTVKNVGGLPTYGAYEYTIKIPEGVELKDSLKKANEWNWPGPFQVVSYDEATRTLRLKFNAGDSDPAKNGTRTFGIDFTTAKNFKGTATFKVTAEIKEGFTDLQGNRVLENTGVVNPNSPYRNTFNALGNTDNPDYYYNKTIYIDTVKPQAPTVEAVHTDSITGEKTDKNQPKELLISVPAEKDPNLTDEAREKQDIAANDKNNGTNRVPDTEVDNIKKAIGGLTSMKVTLPNSKTPITLNKKEDGWYIGTTKVEERDGKLVVPVPKGTDLTEANETTNPDKRIKVTVLDKAGNESDPAYANVLNEAPTVAVEKKDLYVYKTKEADKWNNDKVLEKAKPSATDLEDDRDGVDSTKPTIAVSDAGNLDTTKVGDYTVKVQSTDSEGKKSTETNVTVHVLDLIKVDPTVTTDPTNPSTTAPVSPKTADTPVKEGDENLGKYPAGVTREDLVKEVTRTIKYLKEEDANKDNATPLYAEKVQKVTYKRTATVNPETKEVTYSDWEVYNEADKLTDAKADGTNGKYNSVESPVINNYLLVDNADKLVPEKDAPKPAQNGTATSEVKKVLYKEIGSFVPNYPAGKKPQGAPDKISYPNNPTDPTVPGDFSTITIPYVPGYTPVYNGQELTPKNPNDPTQGYKVPDGFTPTDKFGESPITYIPSTQTAKVVIEKKVDGAANEVVSSFDLTGKSGSELPASTDVDNKIKELKNQGYEVESDEYHIQDNHHPIFDDKEDINPTDGSSAPSQTFKIVVKPRIIEVPSSTPHEKDSPVDPNGDTPELKWPEGLAESDLNTTAKRVISYVKKESDTSAEEKVKDDTVQTVPFTRKATVNLVTKEVSYTDWESPNKTWDKVGVDVLPGYIADKKEIPAKEAATPAKDTKVIPDETDKVTYTKIGSWIPVDPTTGKDGDPIPFPNDPNDPTKTGEVTQIIPHKDGYTPKDGNGTPLEPVNPAKPEEGYKPPKITDPKANIKITYDKDDQKAKVKFVSVDDKGVETPLDTKYNIDDLAGKSGDKIPEEKVQARVDVLKSMGYDVVDNPFDQDPTFDTKKEIDQEFTIKVKPQVSTAKPVYVVEGDKPSSEKLKDAVTTKGNEKTVDETKLPDTTDKVGDDTLTAPVTVTYGSGDNKREETVNVPIKVVAGYPQIVPVSADKKQPSPEDNIDTADYPDDATYEYKEEVDTTTPGDKKVTVVVKQGDKVLVEVPATVRVVDSTPQFVVADKSKPQPDAKSSITPEEYPEGTTFEYKEPVDTTTAGEKDVVVVAKLDGDTLVEVPAKVVVVSPETQYVFEDPAKPQPDASESINPEQYPEGTTFEYKEPVDTTTPGDKKVTVVAKNGEDKLVEVPAVVKVLPLVKPEGLTVLKGSENLEDAVKAKAEEVVAALPKDKLPEGVTVKVKEVKSGTTPTTAEVTETGKPKPATVVIEYTDEKGNVIGTKEVEVPVTVVGSTTKRVVVFEGDKPTKAEDAVTPGQGGTVGKPTTLPETTGKAGTTDVTVEVPVTYEGIKDPEQVKVPVTVLPVAKGEVTVPKGETTDKVKEVAKAKAEEVANSADFKAKLPDGAKDVEVGAITEEVLAAITSEAGTNKGIVKVPVTYTVDGVKYTKDAEITVSVVGSNAGQVYVVEGDKPEIAKVKDAVTPGQGGTVQDPTEADLPDTKDKVGATDVTVPTKVKYANGEETVKVPVTVLPKVTPEGVTVLKDSDKQELEKAIKEQAEKAANNVKGLPSGVTVTVTEVKTGTVPPTATVGVQIPATVVVEYVKDGKVVATKEVPVPVNVVEVVPVSIETPVTSTPLTPEDYTKGIKIPEGGKVTNVENIPDLTTPGKKDPVKVTVELPNGKVITVEVPVTVTPVKEIETPVTKTPLTPEDYTKGIKIPEGGKVTNVENIPDLTTPGKKDPVKVTVELPNGKVITVEVPVTVTPVKEIETPVTKTPLTPEDYTKGIKIPEGGKVTNVENIPDLTTPGKKDPVQVTVELPNGKVITVEVPVNVTPVKEIETPVTNTPLTPEDYTKGITIPEGGKVTNVENIPDLTTPGKKDPVKVTVELPNGKVITVEVPVTVTPVKEIETPVTKTPLTPEDYTKGITIPEGGKVTNVENIPDLTTPGKKDPVKVTVELPNGKVITVEVPVNVTPVKEIETPVTSTPLTPEDYTKGITIPEGGKITNVENIPDLTTPGKKDPVKVTVELPNGKVITVEVPVNVTPVKEIETPVTSTPLTPEDYTKGIKIPEGGKVTNVENIPDLTTPGKKDPVKVTVELPNGKVITVEVPVNVTPVKEIETPVTKTPLTPEDYTKGIKIPEGGKVTNVENIPDLTTPGKKDPVKVTVELPSGKVITVEVPVNVTPVKEIETPVTSTPLTPEDYTKGITIPEGGKVTNVENIPDLTTPGKKDPVKVTVELPNGKVITVEVPVNVTPVKEIETPVTKTPLTPEDYTKGIKIPEGGKVTKVENIPDLTTPGKKDPVKVTVELPSGKVIVVEVPVTVTPVKGIETPVTNTPLTPEDYTKGITIPEGGKVTKVENIPDLTTPGKKDPVKVTVELPSGKVIVVEVPVTVTPKATPAPRETVKTTPIVVEVGTPIGKDDVKKHVELPKGAEIVEVGEIPATDTAGQKPSVKVKVKLPSGEIVEVEVPVTVIPKHVEPSTSNQPASQPSTPKNVEVKKELPNTGTEANSSLAALGLLGVLSGFGLVARKKKED</sequence>
<dbReference type="InterPro" id="IPR041558">
    <property type="entry name" value="MucBP_2"/>
</dbReference>
<feature type="compositionally biased region" description="Basic and acidic residues" evidence="5">
    <location>
        <begin position="70"/>
        <end position="92"/>
    </location>
</feature>
<feature type="region of interest" description="Disordered" evidence="5">
    <location>
        <begin position="3208"/>
        <end position="3236"/>
    </location>
</feature>
<feature type="compositionally biased region" description="Low complexity" evidence="5">
    <location>
        <begin position="991"/>
        <end position="1005"/>
    </location>
</feature>
<comment type="caution">
    <text evidence="9">The sequence shown here is derived from an EMBL/GenBank/DDBJ whole genome shotgun (WGS) entry which is preliminary data.</text>
</comment>
<feature type="compositionally biased region" description="Low complexity" evidence="5">
    <location>
        <begin position="55"/>
        <end position="69"/>
    </location>
</feature>
<organism evidence="9 10">
    <name type="scientific">Streptococcus mitis</name>
    <dbReference type="NCBI Taxonomy" id="28037"/>
    <lineage>
        <taxon>Bacteria</taxon>
        <taxon>Bacillati</taxon>
        <taxon>Bacillota</taxon>
        <taxon>Bacilli</taxon>
        <taxon>Lactobacillales</taxon>
        <taxon>Streptococcaceae</taxon>
        <taxon>Streptococcus</taxon>
        <taxon>Streptococcus mitis group</taxon>
    </lineage>
</organism>
<evidence type="ECO:0000256" key="2">
    <source>
        <dbReference type="ARBA" id="ARBA00022525"/>
    </source>
</evidence>
<feature type="domain" description="Gram-positive cocci surface proteins LPxTG" evidence="8">
    <location>
        <begin position="3233"/>
        <end position="3266"/>
    </location>
</feature>
<dbReference type="Pfam" id="PF17965">
    <property type="entry name" value="MucBP_2"/>
    <property type="match status" value="1"/>
</dbReference>
<keyword evidence="4" id="KW-0572">Peptidoglycan-anchor</keyword>
<feature type="region of interest" description="Disordered" evidence="5">
    <location>
        <begin position="1797"/>
        <end position="1829"/>
    </location>
</feature>
<dbReference type="InterPro" id="IPR013783">
    <property type="entry name" value="Ig-like_fold"/>
</dbReference>
<dbReference type="Pfam" id="PF04650">
    <property type="entry name" value="YSIRK_signal"/>
    <property type="match status" value="1"/>
</dbReference>
<feature type="region of interest" description="Disordered" evidence="5">
    <location>
        <begin position="1478"/>
        <end position="1548"/>
    </location>
</feature>
<feature type="compositionally biased region" description="Basic and acidic residues" evidence="5">
    <location>
        <begin position="1893"/>
        <end position="1902"/>
    </location>
</feature>
<feature type="region of interest" description="Disordered" evidence="5">
    <location>
        <begin position="2213"/>
        <end position="2237"/>
    </location>
</feature>
<evidence type="ECO:0000256" key="7">
    <source>
        <dbReference type="SAM" id="SignalP"/>
    </source>
</evidence>
<keyword evidence="6" id="KW-1133">Transmembrane helix</keyword>
<feature type="region of interest" description="Disordered" evidence="5">
    <location>
        <begin position="50"/>
        <end position="95"/>
    </location>
</feature>
<keyword evidence="2" id="KW-0964">Secreted</keyword>
<dbReference type="NCBIfam" id="TIGR01167">
    <property type="entry name" value="LPXTG_anchor"/>
    <property type="match status" value="1"/>
</dbReference>
<dbReference type="Pfam" id="PF17966">
    <property type="entry name" value="Muc_B2"/>
    <property type="match status" value="2"/>
</dbReference>
<keyword evidence="6" id="KW-0812">Transmembrane</keyword>
<feature type="region of interest" description="Disordered" evidence="5">
    <location>
        <begin position="1868"/>
        <end position="1902"/>
    </location>
</feature>
<dbReference type="Gene3D" id="2.60.40.10">
    <property type="entry name" value="Immunoglobulins"/>
    <property type="match status" value="1"/>
</dbReference>
<feature type="region of interest" description="Disordered" evidence="5">
    <location>
        <begin position="341"/>
        <end position="377"/>
    </location>
</feature>
<dbReference type="InterPro" id="IPR019931">
    <property type="entry name" value="LPXTG_anchor"/>
</dbReference>
<feature type="region of interest" description="Disordered" evidence="5">
    <location>
        <begin position="2040"/>
        <end position="2066"/>
    </location>
</feature>